<organism evidence="1">
    <name type="scientific">Rhizophora mucronata</name>
    <name type="common">Asiatic mangrove</name>
    <dbReference type="NCBI Taxonomy" id="61149"/>
    <lineage>
        <taxon>Eukaryota</taxon>
        <taxon>Viridiplantae</taxon>
        <taxon>Streptophyta</taxon>
        <taxon>Embryophyta</taxon>
        <taxon>Tracheophyta</taxon>
        <taxon>Spermatophyta</taxon>
        <taxon>Magnoliopsida</taxon>
        <taxon>eudicotyledons</taxon>
        <taxon>Gunneridae</taxon>
        <taxon>Pentapetalae</taxon>
        <taxon>rosids</taxon>
        <taxon>fabids</taxon>
        <taxon>Malpighiales</taxon>
        <taxon>Rhizophoraceae</taxon>
        <taxon>Rhizophora</taxon>
    </lineage>
</organism>
<evidence type="ECO:0000313" key="1">
    <source>
        <dbReference type="EMBL" id="MBX70328.1"/>
    </source>
</evidence>
<protein>
    <submittedName>
        <fullName evidence="1">Uncharacterized protein</fullName>
    </submittedName>
</protein>
<dbReference type="AlphaFoldDB" id="A0A2P2QTR3"/>
<accession>A0A2P2QTR3</accession>
<dbReference type="EMBL" id="GGEC01089844">
    <property type="protein sequence ID" value="MBX70328.1"/>
    <property type="molecule type" value="Transcribed_RNA"/>
</dbReference>
<sequence length="42" mass="5292">MYFKKHNSRDIVKTTMINFTWSYPINHRKKRNFYKKQQISVN</sequence>
<reference evidence="1" key="1">
    <citation type="submission" date="2018-02" db="EMBL/GenBank/DDBJ databases">
        <title>Rhizophora mucronata_Transcriptome.</title>
        <authorList>
            <person name="Meera S.P."/>
            <person name="Sreeshan A."/>
            <person name="Augustine A."/>
        </authorList>
    </citation>
    <scope>NUCLEOTIDE SEQUENCE</scope>
    <source>
        <tissue evidence="1">Leaf</tissue>
    </source>
</reference>
<proteinExistence type="predicted"/>
<name>A0A2P2QTR3_RHIMU</name>